<name>A0ABD3E1D3_9LAMI</name>
<evidence type="ECO:0000313" key="5">
    <source>
        <dbReference type="EMBL" id="KAL3648198.1"/>
    </source>
</evidence>
<comment type="caution">
    <text evidence="5">The sequence shown here is derived from an EMBL/GenBank/DDBJ whole genome shotgun (WGS) entry which is preliminary data.</text>
</comment>
<accession>A0ABD3E1D3</accession>
<gene>
    <name evidence="5" type="ORF">CASFOL_007622</name>
</gene>
<feature type="region of interest" description="Disordered" evidence="3">
    <location>
        <begin position="407"/>
        <end position="454"/>
    </location>
</feature>
<dbReference type="PANTHER" id="PTHR15835:SF6">
    <property type="entry name" value="ZINC FINGER C3HC-TYPE PROTEIN 1"/>
    <property type="match status" value="1"/>
</dbReference>
<evidence type="ECO:0000256" key="1">
    <source>
        <dbReference type="ARBA" id="ARBA00004123"/>
    </source>
</evidence>
<dbReference type="GO" id="GO:0005634">
    <property type="term" value="C:nucleus"/>
    <property type="evidence" value="ECO:0007669"/>
    <property type="project" value="UniProtKB-SubCell"/>
</dbReference>
<keyword evidence="6" id="KW-1185">Reference proteome</keyword>
<dbReference type="PANTHER" id="PTHR15835">
    <property type="entry name" value="NUCLEAR-INTERACTING PARTNER OF ALK"/>
    <property type="match status" value="1"/>
</dbReference>
<feature type="compositionally biased region" description="Low complexity" evidence="3">
    <location>
        <begin position="419"/>
        <end position="429"/>
    </location>
</feature>
<proteinExistence type="predicted"/>
<evidence type="ECO:0000256" key="3">
    <source>
        <dbReference type="SAM" id="MobiDB-lite"/>
    </source>
</evidence>
<evidence type="ECO:0000256" key="2">
    <source>
        <dbReference type="ARBA" id="ARBA00023242"/>
    </source>
</evidence>
<sequence length="568" mass="63195">MVEESEQRLEAIMKKLFHSPPKPKPNSSNIRHGFETLIGQKRKHSLVGNLLLESGSSLSCSAQALCRPWDRDDLFRRLSTFKSITWFAKPQVVSPLECARRGWVNVDMDTIICFSCDARLLFSTPSAWTQQQVEKAAMVFSLKLESGHKLLCPWTNNVCAEELAQFPVVSRASLIENYKKRFFALSNLIALPVILPGAIDNMRSSQLEKFLRESSISEYQEPLESYRKKLQEHVPETVPPNLYYQALKLICLFGWEPHVLPYKVDSKDRQTQSIRDANVTVTAGQNLKVDAYSLCTSAVTTTCSEMQIDPSSVVLDCNLCGASVGLWAFCTTSQPLEYLRFVGVTEVTGKYVTTLDEVSFTIAGGPPPAMLNYGAAISLPAIGSNLRTRLSIEKEAKDHLAIQKLSKVESQQMSKESENATAAETSSTTGSGFIARNPLEVPESVAGGTENSREEMVETENREQGCSYSNKCLDNPGIAHFAKHKPVTCSLKEQKKLPSFFKSREFDPIKQHRHFCPWIMSTGKFGPGWQQTLSALASHKELDNVPFSTSIEVDDPVASVSTLFTTKN</sequence>
<protein>
    <recommendedName>
        <fullName evidence="4">C3HC-type domain-containing protein</fullName>
    </recommendedName>
</protein>
<dbReference type="AlphaFoldDB" id="A0ABD3E1D3"/>
<keyword evidence="2" id="KW-0539">Nucleus</keyword>
<reference evidence="6" key="1">
    <citation type="journal article" date="2024" name="IScience">
        <title>Strigolactones Initiate the Formation of Haustorium-like Structures in Castilleja.</title>
        <authorList>
            <person name="Buerger M."/>
            <person name="Peterson D."/>
            <person name="Chory J."/>
        </authorList>
    </citation>
    <scope>NUCLEOTIDE SEQUENCE [LARGE SCALE GENOMIC DNA]</scope>
</reference>
<comment type="subcellular location">
    <subcellularLocation>
        <location evidence="1">Nucleus</location>
    </subcellularLocation>
</comment>
<dbReference type="Proteomes" id="UP001632038">
    <property type="component" value="Unassembled WGS sequence"/>
</dbReference>
<dbReference type="Pfam" id="PF07967">
    <property type="entry name" value="zf-C3HC"/>
    <property type="match status" value="1"/>
</dbReference>
<feature type="domain" description="C3HC-type" evidence="4">
    <location>
        <begin position="68"/>
        <end position="188"/>
    </location>
</feature>
<organism evidence="5 6">
    <name type="scientific">Castilleja foliolosa</name>
    <dbReference type="NCBI Taxonomy" id="1961234"/>
    <lineage>
        <taxon>Eukaryota</taxon>
        <taxon>Viridiplantae</taxon>
        <taxon>Streptophyta</taxon>
        <taxon>Embryophyta</taxon>
        <taxon>Tracheophyta</taxon>
        <taxon>Spermatophyta</taxon>
        <taxon>Magnoliopsida</taxon>
        <taxon>eudicotyledons</taxon>
        <taxon>Gunneridae</taxon>
        <taxon>Pentapetalae</taxon>
        <taxon>asterids</taxon>
        <taxon>lamiids</taxon>
        <taxon>Lamiales</taxon>
        <taxon>Orobanchaceae</taxon>
        <taxon>Pedicularideae</taxon>
        <taxon>Castillejinae</taxon>
        <taxon>Castilleja</taxon>
    </lineage>
</organism>
<dbReference type="EMBL" id="JAVIJP010000008">
    <property type="protein sequence ID" value="KAL3648198.1"/>
    <property type="molecule type" value="Genomic_DNA"/>
</dbReference>
<evidence type="ECO:0000259" key="4">
    <source>
        <dbReference type="Pfam" id="PF07967"/>
    </source>
</evidence>
<evidence type="ECO:0000313" key="6">
    <source>
        <dbReference type="Proteomes" id="UP001632038"/>
    </source>
</evidence>
<dbReference type="InterPro" id="IPR012935">
    <property type="entry name" value="NuBaID_N"/>
</dbReference>